<protein>
    <submittedName>
        <fullName evidence="3">Uncharacterized protein</fullName>
    </submittedName>
</protein>
<feature type="transmembrane region" description="Helical" evidence="2">
    <location>
        <begin position="379"/>
        <end position="395"/>
    </location>
</feature>
<dbReference type="STRING" id="1035707.SAMN05216552_1002264"/>
<feature type="transmembrane region" description="Helical" evidence="2">
    <location>
        <begin position="231"/>
        <end position="253"/>
    </location>
</feature>
<dbReference type="Proteomes" id="UP000199391">
    <property type="component" value="Unassembled WGS sequence"/>
</dbReference>
<evidence type="ECO:0000256" key="2">
    <source>
        <dbReference type="SAM" id="Phobius"/>
    </source>
</evidence>
<dbReference type="AlphaFoldDB" id="A0A1I7FSR7"/>
<evidence type="ECO:0000313" key="3">
    <source>
        <dbReference type="EMBL" id="SFU39264.1"/>
    </source>
</evidence>
<feature type="transmembrane region" description="Helical" evidence="2">
    <location>
        <begin position="203"/>
        <end position="225"/>
    </location>
</feature>
<feature type="compositionally biased region" description="Pro residues" evidence="1">
    <location>
        <begin position="14"/>
        <end position="23"/>
    </location>
</feature>
<evidence type="ECO:0000256" key="1">
    <source>
        <dbReference type="SAM" id="MobiDB-lite"/>
    </source>
</evidence>
<feature type="region of interest" description="Disordered" evidence="1">
    <location>
        <begin position="1"/>
        <end position="23"/>
    </location>
</feature>
<name>A0A1I7FSR7_9BURK</name>
<feature type="transmembrane region" description="Helical" evidence="2">
    <location>
        <begin position="28"/>
        <end position="45"/>
    </location>
</feature>
<reference evidence="4" key="1">
    <citation type="submission" date="2016-10" db="EMBL/GenBank/DDBJ databases">
        <authorList>
            <person name="Varghese N."/>
            <person name="Submissions S."/>
        </authorList>
    </citation>
    <scope>NUCLEOTIDE SEQUENCE [LARGE SCALE GENOMIC DNA]</scope>
    <source>
        <strain evidence="4">CGMCC 1.11014</strain>
    </source>
</reference>
<dbReference type="EMBL" id="FPBO01000002">
    <property type="protein sequence ID" value="SFU39264.1"/>
    <property type="molecule type" value="Genomic_DNA"/>
</dbReference>
<gene>
    <name evidence="3" type="ORF">SAMN05216552_1002264</name>
</gene>
<proteinExistence type="predicted"/>
<feature type="transmembrane region" description="Helical" evidence="2">
    <location>
        <begin position="147"/>
        <end position="167"/>
    </location>
</feature>
<dbReference type="OrthoDB" id="8736377at2"/>
<accession>A0A1I7FSR7</accession>
<keyword evidence="4" id="KW-1185">Reference proteome</keyword>
<sequence>MSIPSAAADLAAPPAAPSPPPAPSSRRALGLVAIALALLILALMASKRAKLTGDSTEYVLMTVAMASHGSPDIRLDDIAQGRLLMPVLHRELAALEQGMREGKEMPLPGFYKGRDGKTYAIHFHAYSTLAALPYRLLRWTGAPPLKCYQAVNLAMVFVLGLALLRLFGTAPRALAGVALYMLCGGALYWNWTSPECLSAAALLAGLAYFCSGAPLRGGLLIGVASLQNPSIVLTLGAVPALLCCVRPAAQGWLDGARAALRPRMLLGLALGGTLFALPVLFNLHTFGVASIIAKIGTAKELIGAGRLHSLYFDLNQGMIVAIPAMAAMLLLWGWRGMDAAQRRRRAAALALCVLLTVAYAIPAMAVHNWNSGAAGVMRYAFWSAMPLLFLLFWRLRGENRWPLPVLAVVIVAQAWAMSAADDYNEVQFGPMAKLAMARAPGLYNPEPEIFAERAGGAELAWLDPQQVHVYKVDGVAVKTMVHGDNARPGERMCGPGQTLAGGERVAIGRGWSYLNGPVRCVARVSVGPREFTAGPAVMLGAGWSVVEQAPGQAPGLWSEGSASSLTIAYGRAGAYTQVVLAGRYFEGNRRTRVKLNGVDLGWQDLQAGAPLAIPAAAEASAVRVELQHEAPRSPGPQDGRLLAYYMLRVELQ</sequence>
<keyword evidence="2" id="KW-0472">Membrane</keyword>
<feature type="transmembrane region" description="Helical" evidence="2">
    <location>
        <begin position="346"/>
        <end position="367"/>
    </location>
</feature>
<keyword evidence="2" id="KW-0812">Transmembrane</keyword>
<feature type="compositionally biased region" description="Low complexity" evidence="1">
    <location>
        <begin position="1"/>
        <end position="13"/>
    </location>
</feature>
<feature type="transmembrane region" description="Helical" evidence="2">
    <location>
        <begin position="316"/>
        <end position="334"/>
    </location>
</feature>
<keyword evidence="2" id="KW-1133">Transmembrane helix</keyword>
<feature type="transmembrane region" description="Helical" evidence="2">
    <location>
        <begin position="173"/>
        <end position="191"/>
    </location>
</feature>
<dbReference type="RefSeq" id="WP_093553514.1">
    <property type="nucleotide sequence ID" value="NZ_FPBO01000002.1"/>
</dbReference>
<evidence type="ECO:0000313" key="4">
    <source>
        <dbReference type="Proteomes" id="UP000199391"/>
    </source>
</evidence>
<organism evidence="3 4">
    <name type="scientific">Pseudoduganella namucuonensis</name>
    <dbReference type="NCBI Taxonomy" id="1035707"/>
    <lineage>
        <taxon>Bacteria</taxon>
        <taxon>Pseudomonadati</taxon>
        <taxon>Pseudomonadota</taxon>
        <taxon>Betaproteobacteria</taxon>
        <taxon>Burkholderiales</taxon>
        <taxon>Oxalobacteraceae</taxon>
        <taxon>Telluria group</taxon>
        <taxon>Pseudoduganella</taxon>
    </lineage>
</organism>
<feature type="transmembrane region" description="Helical" evidence="2">
    <location>
        <begin position="265"/>
        <end position="296"/>
    </location>
</feature>